<dbReference type="RefSeq" id="WP_135181515.1">
    <property type="nucleotide sequence ID" value="NZ_JADGKZ010000003.1"/>
</dbReference>
<gene>
    <name evidence="2" type="ORF">E4T82_03650</name>
</gene>
<feature type="transmembrane region" description="Helical" evidence="1">
    <location>
        <begin position="236"/>
        <end position="254"/>
    </location>
</feature>
<dbReference type="NCBIfam" id="TIGR04370">
    <property type="entry name" value="glyco_rpt_poly"/>
    <property type="match status" value="1"/>
</dbReference>
<feature type="transmembrane region" description="Helical" evidence="1">
    <location>
        <begin position="56"/>
        <end position="77"/>
    </location>
</feature>
<feature type="transmembrane region" description="Helical" evidence="1">
    <location>
        <begin position="23"/>
        <end position="44"/>
    </location>
</feature>
<feature type="transmembrane region" description="Helical" evidence="1">
    <location>
        <begin position="184"/>
        <end position="199"/>
    </location>
</feature>
<evidence type="ECO:0000313" key="2">
    <source>
        <dbReference type="EMBL" id="TFU98449.1"/>
    </source>
</evidence>
<feature type="transmembrane region" description="Helical" evidence="1">
    <location>
        <begin position="402"/>
        <end position="422"/>
    </location>
</feature>
<dbReference type="AlphaFoldDB" id="A0A4Y9JER8"/>
<feature type="transmembrane region" description="Helical" evidence="1">
    <location>
        <begin position="349"/>
        <end position="371"/>
    </location>
</feature>
<sequence length="436" mass="50833">MIYLLLIVSFALLGLDFYRWRSLIRPTILFLLSFVLASSIIMFNQRNWDVVLSDRFMVYTLTAIGSFYLGTLLIDYLPFRKKSPRPLSTHSTEDLSILAEPSKVLFGLAIIAMIAYILLIFRGIELSTDVSFMLRQIYDRNVEHNGSNTFIVNQLVKLLTAIANISFFQFLLDTYVVKTRKHQWTHGVIIMLFLLMAVISTDRNILLRFFIYCAVLWILFFTATSKGKITRAHFKPLLRLALYLLITVGIFYLFGKLKGYKSDFGRAISLYGGSGLYNFNLYIEKFIPNHLHWGATTFKSFLGILGRLGFVQFVHKGASFSEYITYTSSTGAFYHSNIYSAMRPFVDDFAYVGVLIFPFVMGITFETLYGLTQKQKYSFSWIFYSLTVYPLAYFTIAEQFFARMHLGLVYEIGWVLILYWYIRNRRMMKEKLHEWK</sequence>
<keyword evidence="1" id="KW-1133">Transmembrane helix</keyword>
<feature type="transmembrane region" description="Helical" evidence="1">
    <location>
        <begin position="378"/>
        <end position="396"/>
    </location>
</feature>
<organism evidence="2 3">
    <name type="scientific">Streptococcus cuniculi</name>
    <dbReference type="NCBI Taxonomy" id="1432788"/>
    <lineage>
        <taxon>Bacteria</taxon>
        <taxon>Bacillati</taxon>
        <taxon>Bacillota</taxon>
        <taxon>Bacilli</taxon>
        <taxon>Lactobacillales</taxon>
        <taxon>Streptococcaceae</taxon>
        <taxon>Streptococcus</taxon>
    </lineage>
</organism>
<proteinExistence type="predicted"/>
<evidence type="ECO:0000313" key="3">
    <source>
        <dbReference type="Proteomes" id="UP000297253"/>
    </source>
</evidence>
<keyword evidence="1" id="KW-0812">Transmembrane</keyword>
<evidence type="ECO:0000256" key="1">
    <source>
        <dbReference type="SAM" id="Phobius"/>
    </source>
</evidence>
<keyword evidence="1" id="KW-0472">Membrane</keyword>
<feature type="transmembrane region" description="Helical" evidence="1">
    <location>
        <begin position="150"/>
        <end position="172"/>
    </location>
</feature>
<dbReference type="Proteomes" id="UP000297253">
    <property type="component" value="Unassembled WGS sequence"/>
</dbReference>
<feature type="transmembrane region" description="Helical" evidence="1">
    <location>
        <begin position="104"/>
        <end position="124"/>
    </location>
</feature>
<accession>A0A4Y9JER8</accession>
<dbReference type="EMBL" id="SPPD01000003">
    <property type="protein sequence ID" value="TFU98449.1"/>
    <property type="molecule type" value="Genomic_DNA"/>
</dbReference>
<protein>
    <submittedName>
        <fullName evidence="2">Oligosaccharide repeat unit polymerase</fullName>
    </submittedName>
</protein>
<dbReference type="OrthoDB" id="2207562at2"/>
<reference evidence="2 3" key="1">
    <citation type="submission" date="2019-03" db="EMBL/GenBank/DDBJ databases">
        <title>Diversity of the mouse oral microbiome.</title>
        <authorList>
            <person name="Joseph S."/>
            <person name="Aduse-Opoku J."/>
            <person name="Curtis M."/>
            <person name="Wade W."/>
            <person name="Hashim A."/>
        </authorList>
    </citation>
    <scope>NUCLEOTIDE SEQUENCE [LARGE SCALE GENOMIC DNA]</scope>
    <source>
        <strain evidence="2 3">WM131</strain>
    </source>
</reference>
<comment type="caution">
    <text evidence="2">The sequence shown here is derived from an EMBL/GenBank/DDBJ whole genome shotgun (WGS) entry which is preliminary data.</text>
</comment>
<feature type="transmembrane region" description="Helical" evidence="1">
    <location>
        <begin position="205"/>
        <end position="224"/>
    </location>
</feature>
<name>A0A4Y9JER8_9STRE</name>